<gene>
    <name evidence="2" type="ORF">FHX41_1375</name>
</gene>
<evidence type="ECO:0008006" key="4">
    <source>
        <dbReference type="Google" id="ProtNLM"/>
    </source>
</evidence>
<dbReference type="AlphaFoldDB" id="A0A543IB02"/>
<protein>
    <recommendedName>
        <fullName evidence="4">DivIVA domain-containing protein</fullName>
    </recommendedName>
</protein>
<proteinExistence type="predicted"/>
<feature type="compositionally biased region" description="Basic and acidic residues" evidence="1">
    <location>
        <begin position="126"/>
        <end position="162"/>
    </location>
</feature>
<evidence type="ECO:0000313" key="3">
    <source>
        <dbReference type="Proteomes" id="UP000316706"/>
    </source>
</evidence>
<keyword evidence="3" id="KW-1185">Reference proteome</keyword>
<name>A0A543IB02_9ACTN</name>
<evidence type="ECO:0000313" key="2">
    <source>
        <dbReference type="EMBL" id="TQM67754.1"/>
    </source>
</evidence>
<sequence>MVVVLVLAGLAVLGAVVALAMGRGGGLAETHPDYPPLPIGADGRPITPDEAARLRLPRTLWGYQPQVTDEALYRLADALSERDARVATLEKQLRDLRRAEEEPAADPVGALHGLEETGVNGSASGPHEEPGDDRVSGDERPEDRAGDRAEDEPVGRAREDRR</sequence>
<dbReference type="Proteomes" id="UP000316706">
    <property type="component" value="Unassembled WGS sequence"/>
</dbReference>
<accession>A0A543IB02</accession>
<organism evidence="2 3">
    <name type="scientific">Actinomadura hallensis</name>
    <dbReference type="NCBI Taxonomy" id="337895"/>
    <lineage>
        <taxon>Bacteria</taxon>
        <taxon>Bacillati</taxon>
        <taxon>Actinomycetota</taxon>
        <taxon>Actinomycetes</taxon>
        <taxon>Streptosporangiales</taxon>
        <taxon>Thermomonosporaceae</taxon>
        <taxon>Actinomadura</taxon>
    </lineage>
</organism>
<reference evidence="2 3" key="1">
    <citation type="submission" date="2019-06" db="EMBL/GenBank/DDBJ databases">
        <title>Sequencing the genomes of 1000 actinobacteria strains.</title>
        <authorList>
            <person name="Klenk H.-P."/>
        </authorList>
    </citation>
    <scope>NUCLEOTIDE SEQUENCE [LARGE SCALE GENOMIC DNA]</scope>
    <source>
        <strain evidence="2 3">DSM 45043</strain>
    </source>
</reference>
<feature type="region of interest" description="Disordered" evidence="1">
    <location>
        <begin position="96"/>
        <end position="162"/>
    </location>
</feature>
<dbReference type="EMBL" id="VFPO01000001">
    <property type="protein sequence ID" value="TQM67754.1"/>
    <property type="molecule type" value="Genomic_DNA"/>
</dbReference>
<evidence type="ECO:0000256" key="1">
    <source>
        <dbReference type="SAM" id="MobiDB-lite"/>
    </source>
</evidence>
<comment type="caution">
    <text evidence="2">The sequence shown here is derived from an EMBL/GenBank/DDBJ whole genome shotgun (WGS) entry which is preliminary data.</text>
</comment>